<evidence type="ECO:0000256" key="12">
    <source>
        <dbReference type="ARBA" id="ARBA00023242"/>
    </source>
</evidence>
<feature type="transmembrane region" description="Helical" evidence="14">
    <location>
        <begin position="409"/>
        <end position="431"/>
    </location>
</feature>
<feature type="transmembrane region" description="Helical" evidence="14">
    <location>
        <begin position="380"/>
        <end position="402"/>
    </location>
</feature>
<feature type="domain" description="BZIP" evidence="15">
    <location>
        <begin position="731"/>
        <end position="775"/>
    </location>
</feature>
<evidence type="ECO:0000313" key="18">
    <source>
        <dbReference type="Proteomes" id="UP001374584"/>
    </source>
</evidence>
<dbReference type="Pfam" id="PF14144">
    <property type="entry name" value="DOG1"/>
    <property type="match status" value="1"/>
</dbReference>
<protein>
    <submittedName>
        <fullName evidence="17">Uncharacterized protein</fullName>
    </submittedName>
</protein>
<feature type="domain" description="DOG1" evidence="16">
    <location>
        <begin position="800"/>
        <end position="1016"/>
    </location>
</feature>
<keyword evidence="7" id="KW-0805">Transcription regulation</keyword>
<reference evidence="17 18" key="1">
    <citation type="submission" date="2024-01" db="EMBL/GenBank/DDBJ databases">
        <title>The genomes of 5 underutilized Papilionoideae crops provide insights into root nodulation and disease resistanc.</title>
        <authorList>
            <person name="Jiang F."/>
        </authorList>
    </citation>
    <scope>NUCLEOTIDE SEQUENCE [LARGE SCALE GENOMIC DNA]</scope>
    <source>
        <strain evidence="17">JINMINGXINNONG_FW02</strain>
        <tissue evidence="17">Leaves</tissue>
    </source>
</reference>
<dbReference type="CDD" id="cd14708">
    <property type="entry name" value="bZIP_HBP1b-like"/>
    <property type="match status" value="1"/>
</dbReference>
<evidence type="ECO:0000256" key="9">
    <source>
        <dbReference type="ARBA" id="ARBA00023136"/>
    </source>
</evidence>
<dbReference type="GO" id="GO:0006351">
    <property type="term" value="P:DNA-templated transcription"/>
    <property type="evidence" value="ECO:0007669"/>
    <property type="project" value="InterPro"/>
</dbReference>
<comment type="caution">
    <text evidence="17">The sequence shown here is derived from an EMBL/GenBank/DDBJ whole genome shotgun (WGS) entry which is preliminary data.</text>
</comment>
<dbReference type="FunFam" id="1.20.5.170:FF:000019">
    <property type="entry name" value="BZIP family transcription factor"/>
    <property type="match status" value="1"/>
</dbReference>
<comment type="subcellular location">
    <subcellularLocation>
        <location evidence="2">Membrane</location>
        <topology evidence="2">Multi-pass membrane protein</topology>
    </subcellularLocation>
    <subcellularLocation>
        <location evidence="1">Nucleus</location>
    </subcellularLocation>
</comment>
<feature type="transmembrane region" description="Helical" evidence="14">
    <location>
        <begin position="194"/>
        <end position="221"/>
    </location>
</feature>
<dbReference type="GO" id="GO:0005634">
    <property type="term" value="C:nucleus"/>
    <property type="evidence" value="ECO:0007669"/>
    <property type="project" value="UniProtKB-SubCell"/>
</dbReference>
<evidence type="ECO:0000256" key="4">
    <source>
        <dbReference type="ARBA" id="ARBA00007168"/>
    </source>
</evidence>
<dbReference type="InterPro" id="IPR004827">
    <property type="entry name" value="bZIP"/>
</dbReference>
<feature type="transmembrane region" description="Helical" evidence="14">
    <location>
        <begin position="94"/>
        <end position="115"/>
    </location>
</feature>
<keyword evidence="18" id="KW-1185">Reference proteome</keyword>
<accession>A0AAN9R0R3</accession>
<dbReference type="SUPFAM" id="SSF57959">
    <property type="entry name" value="Leucine zipper domain"/>
    <property type="match status" value="1"/>
</dbReference>
<keyword evidence="11" id="KW-0804">Transcription</keyword>
<evidence type="ECO:0000256" key="7">
    <source>
        <dbReference type="ARBA" id="ARBA00023015"/>
    </source>
</evidence>
<keyword evidence="13" id="KW-0175">Coiled coil</keyword>
<comment type="similarity">
    <text evidence="4">Belongs to the CTL (choline transporter-like) family.</text>
</comment>
<dbReference type="PROSITE" id="PS51806">
    <property type="entry name" value="DOG1"/>
    <property type="match status" value="1"/>
</dbReference>
<evidence type="ECO:0000256" key="8">
    <source>
        <dbReference type="ARBA" id="ARBA00023125"/>
    </source>
</evidence>
<comment type="similarity">
    <text evidence="3">Belongs to the bZIP family.</text>
</comment>
<keyword evidence="8" id="KW-0238">DNA-binding</keyword>
<evidence type="ECO:0000256" key="6">
    <source>
        <dbReference type="ARBA" id="ARBA00022989"/>
    </source>
</evidence>
<dbReference type="PROSITE" id="PS50217">
    <property type="entry name" value="BZIP"/>
    <property type="match status" value="1"/>
</dbReference>
<evidence type="ECO:0000256" key="13">
    <source>
        <dbReference type="SAM" id="Coils"/>
    </source>
</evidence>
<keyword evidence="12" id="KW-0539">Nucleus</keyword>
<feature type="transmembrane region" description="Helical" evidence="14">
    <location>
        <begin position="127"/>
        <end position="145"/>
    </location>
</feature>
<feature type="transmembrane region" description="Helical" evidence="14">
    <location>
        <begin position="281"/>
        <end position="300"/>
    </location>
</feature>
<evidence type="ECO:0000256" key="10">
    <source>
        <dbReference type="ARBA" id="ARBA00023159"/>
    </source>
</evidence>
<evidence type="ECO:0000313" key="17">
    <source>
        <dbReference type="EMBL" id="KAK7357815.1"/>
    </source>
</evidence>
<keyword evidence="9 14" id="KW-0472">Membrane</keyword>
<feature type="transmembrane region" description="Helical" evidence="14">
    <location>
        <begin position="42"/>
        <end position="64"/>
    </location>
</feature>
<proteinExistence type="inferred from homology"/>
<dbReference type="InterPro" id="IPR025422">
    <property type="entry name" value="TGA_domain"/>
</dbReference>
<evidence type="ECO:0000259" key="15">
    <source>
        <dbReference type="PROSITE" id="PS50217"/>
    </source>
</evidence>
<dbReference type="InterPro" id="IPR046347">
    <property type="entry name" value="bZIP_sf"/>
</dbReference>
<dbReference type="PANTHER" id="PTHR45693">
    <property type="entry name" value="TRANSCRIPTION FACTOR TGA9"/>
    <property type="match status" value="1"/>
</dbReference>
<dbReference type="PROSITE" id="PS00036">
    <property type="entry name" value="BZIP_BASIC"/>
    <property type="match status" value="1"/>
</dbReference>
<dbReference type="GO" id="GO:0016020">
    <property type="term" value="C:membrane"/>
    <property type="evidence" value="ECO:0007669"/>
    <property type="project" value="UniProtKB-SubCell"/>
</dbReference>
<dbReference type="InterPro" id="IPR007603">
    <property type="entry name" value="Choline_transptr-like"/>
</dbReference>
<dbReference type="GO" id="GO:0003700">
    <property type="term" value="F:DNA-binding transcription factor activity"/>
    <property type="evidence" value="ECO:0007669"/>
    <property type="project" value="InterPro"/>
</dbReference>
<name>A0AAN9R0R3_PHACN</name>
<keyword evidence="5 14" id="KW-0812">Transmembrane</keyword>
<organism evidence="17 18">
    <name type="scientific">Phaseolus coccineus</name>
    <name type="common">Scarlet runner bean</name>
    <name type="synonym">Phaseolus multiflorus</name>
    <dbReference type="NCBI Taxonomy" id="3886"/>
    <lineage>
        <taxon>Eukaryota</taxon>
        <taxon>Viridiplantae</taxon>
        <taxon>Streptophyta</taxon>
        <taxon>Embryophyta</taxon>
        <taxon>Tracheophyta</taxon>
        <taxon>Spermatophyta</taxon>
        <taxon>Magnoliopsida</taxon>
        <taxon>eudicotyledons</taxon>
        <taxon>Gunneridae</taxon>
        <taxon>Pentapetalae</taxon>
        <taxon>rosids</taxon>
        <taxon>fabids</taxon>
        <taxon>Fabales</taxon>
        <taxon>Fabaceae</taxon>
        <taxon>Papilionoideae</taxon>
        <taxon>50 kb inversion clade</taxon>
        <taxon>NPAAA clade</taxon>
        <taxon>indigoferoid/millettioid clade</taxon>
        <taxon>Phaseoleae</taxon>
        <taxon>Phaseolus</taxon>
    </lineage>
</organism>
<evidence type="ECO:0000256" key="11">
    <source>
        <dbReference type="ARBA" id="ARBA00023163"/>
    </source>
</evidence>
<keyword evidence="6 14" id="KW-1133">Transmembrane helix</keyword>
<dbReference type="GO" id="GO:0000976">
    <property type="term" value="F:transcription cis-regulatory region binding"/>
    <property type="evidence" value="ECO:0007669"/>
    <property type="project" value="UniProtKB-ARBA"/>
</dbReference>
<feature type="transmembrane region" description="Helical" evidence="14">
    <location>
        <begin position="151"/>
        <end position="173"/>
    </location>
</feature>
<evidence type="ECO:0000256" key="14">
    <source>
        <dbReference type="SAM" id="Phobius"/>
    </source>
</evidence>
<dbReference type="Pfam" id="PF00170">
    <property type="entry name" value="bZIP_1"/>
    <property type="match status" value="1"/>
</dbReference>
<evidence type="ECO:0000256" key="1">
    <source>
        <dbReference type="ARBA" id="ARBA00004123"/>
    </source>
</evidence>
<keyword evidence="10" id="KW-0010">Activator</keyword>
<dbReference type="SMART" id="SM00338">
    <property type="entry name" value="BRLZ"/>
    <property type="match status" value="1"/>
</dbReference>
<evidence type="ECO:0000256" key="2">
    <source>
        <dbReference type="ARBA" id="ARBA00004141"/>
    </source>
</evidence>
<dbReference type="PANTHER" id="PTHR45693:SF1">
    <property type="entry name" value="TRANSCRIPTION FACTOR PERIANTHIA"/>
    <property type="match status" value="1"/>
</dbReference>
<gene>
    <name evidence="17" type="ORF">VNO80_17111</name>
</gene>
<dbReference type="GO" id="GO:0022857">
    <property type="term" value="F:transmembrane transporter activity"/>
    <property type="evidence" value="ECO:0007669"/>
    <property type="project" value="InterPro"/>
</dbReference>
<dbReference type="Gene3D" id="1.20.5.170">
    <property type="match status" value="1"/>
</dbReference>
<dbReference type="AlphaFoldDB" id="A0AAN9R0R3"/>
<dbReference type="EMBL" id="JAYMYR010000006">
    <property type="protein sequence ID" value="KAK7357815.1"/>
    <property type="molecule type" value="Genomic_DNA"/>
</dbReference>
<dbReference type="Proteomes" id="UP001374584">
    <property type="component" value="Unassembled WGS sequence"/>
</dbReference>
<feature type="coiled-coil region" evidence="13">
    <location>
        <begin position="752"/>
        <end position="779"/>
    </location>
</feature>
<evidence type="ECO:0000256" key="5">
    <source>
        <dbReference type="ARBA" id="ARBA00022692"/>
    </source>
</evidence>
<evidence type="ECO:0000259" key="16">
    <source>
        <dbReference type="PROSITE" id="PS51806"/>
    </source>
</evidence>
<feature type="transmembrane region" description="Helical" evidence="14">
    <location>
        <begin position="227"/>
        <end position="260"/>
    </location>
</feature>
<evidence type="ECO:0000256" key="3">
    <source>
        <dbReference type="ARBA" id="ARBA00007163"/>
    </source>
</evidence>
<dbReference type="Pfam" id="PF04515">
    <property type="entry name" value="Choline_transpo"/>
    <property type="match status" value="1"/>
</dbReference>
<sequence length="1020" mass="113560">MDSPSSSSSSSEFASIATANQTAARSSGEGVAAEQSRRWHDVFWLGIFLIHLIGLGFLLGVLGLNRFERENRLNIDKFTSRFSENESGLTETYWPLYAAAGGVGTVLGWSWLLLLGSQATQMMKVSVHILTTYLAVISVLCFWAGQIFWGVAFAIGALLQFLYVISVVDRLPFTMLILQKAVKLIWNLPEVMRVAYAFMFVVLLWMALWSFGAAGVVASSMGDGGRWWLLVVLSVSLFWTGAVLCNTVHVIVSGMVFLVLFHGGRDAASIPANSLVKSLQYALTTSFGSICYGSLFTAAIRTLRWKIRGFRSKIGNNECLLCFVDFLFHLVETLVRFFNKYAYVQIAVYGKSFNRSARDAWELLQSTGVEALVAYDCSGAVLLMGTIFGGLITGTCSGVWAWVKWSDRVVMIGFTCMLMGMVLVGMAMVVVESAVTSIYICYAEDPLLIQRWDAEFFNQMSETLHQRLQYRSARAREVLTHNRLDDLVPQTTLPHFQAEPDANMIEVRSELQLHRAEHLTVAVVSWSLEGEKHAFCRLQISDFRYQIADCRGSIILETMQSFNPTESESTSPLYSHSSFIHRGNDTNRNPSRFSDIQHSFRQHDAVDLSSSSVFGAKSNNMAVVASNLQCGTFNTNLGGAEFASTVVGCVETESQHMYQRGNSSATMPIGNQYVEKWADDSQHTEDTCTDIDTDDKNQCFSTVSWGNGVGDGALVVVDSQDQTKIKAKAEDQKTVRRLAQNREAARKSRLRKKAYVQQLESSRVRLAQLEQDLQRARQQGVLIASGVTGDRGHSVVGNGALAFDMDYARWVDEHQRLINDLRSAINSRVGDNELHLLVDGVMAHYDDLFRLKSIGAKADVFHILSGMWKTPAERCFIWLGGFRSSELLKIVRNQLEPLTEEQLMGIYNLQQSSQQAEDALSQGMEALQQSLSETLSSSCQGPSGSGNVAEYMGQMAIALGKLATLESFLHQADLLRQQTLQQMRRILTTFQAARALLVINDYVSRLRALNSLWLACPREY</sequence>